<feature type="compositionally biased region" description="Basic residues" evidence="1">
    <location>
        <begin position="76"/>
        <end position="88"/>
    </location>
</feature>
<feature type="region of interest" description="Disordered" evidence="1">
    <location>
        <begin position="43"/>
        <end position="88"/>
    </location>
</feature>
<comment type="caution">
    <text evidence="2">The sequence shown here is derived from an EMBL/GenBank/DDBJ whole genome shotgun (WGS) entry which is preliminary data.</text>
</comment>
<keyword evidence="3" id="KW-1185">Reference proteome</keyword>
<proteinExistence type="predicted"/>
<sequence length="104" mass="11808">MDEKIATCCYCGSRTALVLRGQSRHELSCANCGAPLHDMKRLRADATRSAKSPKPVRPAHPDQHWGSGQSHDAWRGRKSKKKKKKSFKRKALGELWDFVEDIFD</sequence>
<dbReference type="EMBL" id="VYQE01000006">
    <property type="protein sequence ID" value="KAA9005723.1"/>
    <property type="molecule type" value="Genomic_DNA"/>
</dbReference>
<gene>
    <name evidence="2" type="ORF">F3S47_17645</name>
</gene>
<evidence type="ECO:0000313" key="3">
    <source>
        <dbReference type="Proteomes" id="UP000326554"/>
    </source>
</evidence>
<organism evidence="2 3">
    <name type="scientific">Histidinibacterium aquaticum</name>
    <dbReference type="NCBI Taxonomy" id="2613962"/>
    <lineage>
        <taxon>Bacteria</taxon>
        <taxon>Pseudomonadati</taxon>
        <taxon>Pseudomonadota</taxon>
        <taxon>Alphaproteobacteria</taxon>
        <taxon>Rhodobacterales</taxon>
        <taxon>Paracoccaceae</taxon>
        <taxon>Histidinibacterium</taxon>
    </lineage>
</organism>
<dbReference type="AlphaFoldDB" id="A0A5J5GD33"/>
<protein>
    <submittedName>
        <fullName evidence="2">Uncharacterized protein</fullName>
    </submittedName>
</protein>
<name>A0A5J5GD33_9RHOB</name>
<accession>A0A5J5GD33</accession>
<evidence type="ECO:0000256" key="1">
    <source>
        <dbReference type="SAM" id="MobiDB-lite"/>
    </source>
</evidence>
<dbReference type="RefSeq" id="WP_150446630.1">
    <property type="nucleotide sequence ID" value="NZ_VYQE01000006.1"/>
</dbReference>
<dbReference type="Proteomes" id="UP000326554">
    <property type="component" value="Unassembled WGS sequence"/>
</dbReference>
<evidence type="ECO:0000313" key="2">
    <source>
        <dbReference type="EMBL" id="KAA9005723.1"/>
    </source>
</evidence>
<reference evidence="2 3" key="1">
    <citation type="submission" date="2019-09" db="EMBL/GenBank/DDBJ databases">
        <authorList>
            <person name="Park J.-S."/>
            <person name="Choi H.-J."/>
        </authorList>
    </citation>
    <scope>NUCLEOTIDE SEQUENCE [LARGE SCALE GENOMIC DNA]</scope>
    <source>
        <strain evidence="2 3">176SS1-4</strain>
    </source>
</reference>